<feature type="transmembrane region" description="Helical" evidence="2">
    <location>
        <begin position="297"/>
        <end position="322"/>
    </location>
</feature>
<gene>
    <name evidence="3" type="ORF">VP01_2596g2</name>
</gene>
<accession>A0A0L6V4T7</accession>
<feature type="transmembrane region" description="Helical" evidence="2">
    <location>
        <begin position="43"/>
        <end position="66"/>
    </location>
</feature>
<protein>
    <submittedName>
        <fullName evidence="3">Uncharacterized protein</fullName>
    </submittedName>
</protein>
<feature type="transmembrane region" description="Helical" evidence="2">
    <location>
        <begin position="357"/>
        <end position="376"/>
    </location>
</feature>
<dbReference type="Proteomes" id="UP000037035">
    <property type="component" value="Unassembled WGS sequence"/>
</dbReference>
<evidence type="ECO:0000256" key="1">
    <source>
        <dbReference type="SAM" id="MobiDB-lite"/>
    </source>
</evidence>
<keyword evidence="2" id="KW-0812">Transmembrane</keyword>
<keyword evidence="2" id="KW-0472">Membrane</keyword>
<evidence type="ECO:0000313" key="4">
    <source>
        <dbReference type="Proteomes" id="UP000037035"/>
    </source>
</evidence>
<organism evidence="3 4">
    <name type="scientific">Puccinia sorghi</name>
    <dbReference type="NCBI Taxonomy" id="27349"/>
    <lineage>
        <taxon>Eukaryota</taxon>
        <taxon>Fungi</taxon>
        <taxon>Dikarya</taxon>
        <taxon>Basidiomycota</taxon>
        <taxon>Pucciniomycotina</taxon>
        <taxon>Pucciniomycetes</taxon>
        <taxon>Pucciniales</taxon>
        <taxon>Pucciniaceae</taxon>
        <taxon>Puccinia</taxon>
    </lineage>
</organism>
<reference evidence="3 4" key="1">
    <citation type="submission" date="2015-08" db="EMBL/GenBank/DDBJ databases">
        <title>Next Generation Sequencing and Analysis of the Genome of Puccinia sorghi L Schw, the Causal Agent of Maize Common Rust.</title>
        <authorList>
            <person name="Rochi L."/>
            <person name="Burguener G."/>
            <person name="Darino M."/>
            <person name="Turjanski A."/>
            <person name="Kreff E."/>
            <person name="Dieguez M.J."/>
            <person name="Sacco F."/>
        </authorList>
    </citation>
    <scope>NUCLEOTIDE SEQUENCE [LARGE SCALE GENOMIC DNA]</scope>
    <source>
        <strain evidence="3 4">RO10H11247</strain>
    </source>
</reference>
<dbReference type="AlphaFoldDB" id="A0A0L6V4T7"/>
<evidence type="ECO:0000256" key="2">
    <source>
        <dbReference type="SAM" id="Phobius"/>
    </source>
</evidence>
<feature type="transmembrane region" description="Helical" evidence="2">
    <location>
        <begin position="224"/>
        <end position="244"/>
    </location>
</feature>
<feature type="region of interest" description="Disordered" evidence="1">
    <location>
        <begin position="1"/>
        <end position="34"/>
    </location>
</feature>
<keyword evidence="4" id="KW-1185">Reference proteome</keyword>
<comment type="caution">
    <text evidence="3">The sequence shown here is derived from an EMBL/GenBank/DDBJ whole genome shotgun (WGS) entry which is preliminary data.</text>
</comment>
<sequence length="1164" mass="133848">MCMCDKRTRGGTGWQDPSVGLLRREGESEGEGGGMNQANRVEYNIVCAIYLLSLLLLLLSRVLIVLQREMPPFEVKAAAAETHDERGLSLTADWRQRACCSLEYLVGPVKFDGAAIQRPLRISRLDWQTTQHQLDRGVVGEEQKDINSKSGDLVGLSWRGWINEGKKRNKRINIVQAKSSVKDDNYVARDCVCGREREGERERERARERGGAETRGELFNSMGVNCSFSVCFCYLLFRFLYYFFGSSDANGNAAAQMSLWCWRMENTSTRAEELSSRMPNMETVGQDDTYLCPRWFVVMYGAFFFLCGGGEEISWIIMLIWLRQPKKNPSKSQWILKKRLTQDFCVKKTRDDLSREGVTLITSVFWVVVGSLMGGLERWRTFRRRERERERERERKLIDKLPQPCCERESSRSWQISAHRLNLSLPLQLASCTGYVDYGPASIDQETQDRDRTDSLANGKTEIDRKRKKIIEWKERSDSRLYDCRELKKGTGRSLIKGLTEGLGIGRSTERRRGATDLGLNSDRRCRVLCCSSSCCCCTYNSLITRLIQWVLIILCSLGMEFSFLFFFSFGEVVCPARRSGEGNLYVIFGLCERRKVEEKKKNMRFSPQLHSVGEKDCLPRHVRSPADQPSTQLAERMVADQPAASGSRRRSDRRRRSWNSGKNFLTAAIHIWFIDFESCIYIRHPFACRCVYVEKLYVVQSFELPYFFFLFCNNNKVRSRRRALHTVCGGETTNSLAYPSPPYIPNGKYKYRGKKKHILKCLALSCAQTLIIPHQTWERRDTSAPQNASHAAEEVALRQLTTEINTDFLLKNNEDRYVTMHQKKKKKRASVCNNRQERNCSHKRQERRFGRGRAEILECACGVALMEINVKGARSLPMIHYNHPAHRHDRPGMVCKGARCSKTKKKESLHASVRSWCKPCFSTPFVAHEQADLTMASVHGLKLPPIWLVLMLHDDERNKTRDSSTKVFLYSSIKPEIRLCGYGWGQGAHANFPCVNDVGGNLKRQMRFCWVVRSQSVADDISDRLPDERERECVCVCACVRATGFLVGASKIRCNSLCFVRPHQIIILLSLNPRRRLLNCRASIWATHTHAHTVFPFLFSVQSTARFGLRRAYTIIITKFRRRKKPQRGFSNMYNGITHTKISHGMRRTRRRLGPGCVLYVVP</sequence>
<proteinExistence type="predicted"/>
<evidence type="ECO:0000313" key="3">
    <source>
        <dbReference type="EMBL" id="KNZ55744.1"/>
    </source>
</evidence>
<dbReference type="VEuPathDB" id="FungiDB:VP01_2596g2"/>
<feature type="transmembrane region" description="Helical" evidence="2">
    <location>
        <begin position="547"/>
        <end position="570"/>
    </location>
</feature>
<keyword evidence="2" id="KW-1133">Transmembrane helix</keyword>
<dbReference type="EMBL" id="LAVV01007497">
    <property type="protein sequence ID" value="KNZ55744.1"/>
    <property type="molecule type" value="Genomic_DNA"/>
</dbReference>
<name>A0A0L6V4T7_9BASI</name>